<dbReference type="PANTHER" id="PTHR21496:SF25">
    <property type="entry name" value="RIESKE DOMAIN-CONTAINING PROTEIN"/>
    <property type="match status" value="1"/>
</dbReference>
<reference evidence="6 7" key="1">
    <citation type="submission" date="2012-05" db="EMBL/GenBank/DDBJ databases">
        <title>Recombination and specialization in a pathogen metapopulation.</title>
        <authorList>
            <person name="Gardiner A."/>
            <person name="Kemen E."/>
            <person name="Schultz-Larsen T."/>
            <person name="MacLean D."/>
            <person name="Van Oosterhout C."/>
            <person name="Jones J.D.G."/>
        </authorList>
    </citation>
    <scope>NUCLEOTIDE SEQUENCE [LARGE SCALE GENOMIC DNA]</scope>
    <source>
        <strain evidence="6 7">Ac Nc2</strain>
    </source>
</reference>
<evidence type="ECO:0000259" key="5">
    <source>
        <dbReference type="PROSITE" id="PS51296"/>
    </source>
</evidence>
<dbReference type="SUPFAM" id="SSF50022">
    <property type="entry name" value="ISP domain"/>
    <property type="match status" value="1"/>
</dbReference>
<name>A0A024FYT6_9STRA</name>
<keyword evidence="7" id="KW-1185">Reference proteome</keyword>
<feature type="domain" description="Rieske" evidence="5">
    <location>
        <begin position="71"/>
        <end position="118"/>
    </location>
</feature>
<dbReference type="InParanoid" id="A0A024FYT6"/>
<keyword evidence="2" id="KW-0479">Metal-binding</keyword>
<evidence type="ECO:0000256" key="2">
    <source>
        <dbReference type="ARBA" id="ARBA00022723"/>
    </source>
</evidence>
<accession>A0A024FYT6</accession>
<dbReference type="EMBL" id="CAIX01000003">
    <property type="protein sequence ID" value="CCI39676.1"/>
    <property type="molecule type" value="Genomic_DNA"/>
</dbReference>
<evidence type="ECO:0000256" key="4">
    <source>
        <dbReference type="ARBA" id="ARBA00023014"/>
    </source>
</evidence>
<dbReference type="InterPro" id="IPR036922">
    <property type="entry name" value="Rieske_2Fe-2S_sf"/>
</dbReference>
<keyword evidence="1" id="KW-0001">2Fe-2S</keyword>
<dbReference type="Pfam" id="PF22543">
    <property type="entry name" value="Rieske_4"/>
    <property type="match status" value="1"/>
</dbReference>
<keyword evidence="4" id="KW-0411">Iron-sulfur</keyword>
<dbReference type="InterPro" id="IPR017941">
    <property type="entry name" value="Rieske_2Fe-2S"/>
</dbReference>
<comment type="caution">
    <text evidence="6">The sequence shown here is derived from an EMBL/GenBank/DDBJ whole genome shotgun (WGS) entry which is preliminary data.</text>
</comment>
<evidence type="ECO:0000256" key="3">
    <source>
        <dbReference type="ARBA" id="ARBA00023004"/>
    </source>
</evidence>
<evidence type="ECO:0000313" key="6">
    <source>
        <dbReference type="EMBL" id="CCI39676.1"/>
    </source>
</evidence>
<dbReference type="PROSITE" id="PS51296">
    <property type="entry name" value="RIESKE"/>
    <property type="match status" value="1"/>
</dbReference>
<protein>
    <recommendedName>
        <fullName evidence="5">Rieske domain-containing protein</fullName>
    </recommendedName>
</protein>
<keyword evidence="3" id="KW-0408">Iron</keyword>
<evidence type="ECO:0000256" key="1">
    <source>
        <dbReference type="ARBA" id="ARBA00022714"/>
    </source>
</evidence>
<dbReference type="GO" id="GO:0046872">
    <property type="term" value="F:metal ion binding"/>
    <property type="evidence" value="ECO:0007669"/>
    <property type="project" value="UniProtKB-KW"/>
</dbReference>
<evidence type="ECO:0000313" key="7">
    <source>
        <dbReference type="Proteomes" id="UP000053237"/>
    </source>
</evidence>
<dbReference type="PANTHER" id="PTHR21496">
    <property type="entry name" value="FERREDOXIN-RELATED"/>
    <property type="match status" value="1"/>
</dbReference>
<proteinExistence type="predicted"/>
<dbReference type="Gene3D" id="2.102.10.10">
    <property type="entry name" value="Rieske [2Fe-2S] iron-sulphur domain"/>
    <property type="match status" value="1"/>
</dbReference>
<gene>
    <name evidence="6" type="ORF">BN9_004590</name>
</gene>
<sequence length="160" mass="17879">MNNEPEGTEPAATLWFDSGLTVQDITEASHCMPQYEFGVTGTKRIKATSQSQRIGKCVTVNDVQVGIIKYDGKVYCIRNACPHQKAPLHLGDIEEINGVLCISCPRHHWPFALETGKCMIGVDLTAECFPVQLRKRRDGKHTLHIGFEALEKSTFCNENF</sequence>
<organism evidence="6 7">
    <name type="scientific">Albugo candida</name>
    <dbReference type="NCBI Taxonomy" id="65357"/>
    <lineage>
        <taxon>Eukaryota</taxon>
        <taxon>Sar</taxon>
        <taxon>Stramenopiles</taxon>
        <taxon>Oomycota</taxon>
        <taxon>Peronosporomycetes</taxon>
        <taxon>Albuginales</taxon>
        <taxon>Albuginaceae</taxon>
        <taxon>Albugo</taxon>
    </lineage>
</organism>
<dbReference type="GO" id="GO:0051537">
    <property type="term" value="F:2 iron, 2 sulfur cluster binding"/>
    <property type="evidence" value="ECO:0007669"/>
    <property type="project" value="UniProtKB-KW"/>
</dbReference>
<dbReference type="AlphaFoldDB" id="A0A024FYT6"/>
<dbReference type="OrthoDB" id="426882at2759"/>
<dbReference type="Proteomes" id="UP000053237">
    <property type="component" value="Unassembled WGS sequence"/>
</dbReference>
<dbReference type="InterPro" id="IPR054716">
    <property type="entry name" value="Sol_Rieske_ferrdox_dom"/>
</dbReference>